<dbReference type="Proteomes" id="UP001165135">
    <property type="component" value="Unassembled WGS sequence"/>
</dbReference>
<comment type="subcellular location">
    <subcellularLocation>
        <location evidence="1">Cell membrane</location>
        <topology evidence="1">Multi-pass membrane protein</topology>
    </subcellularLocation>
</comment>
<evidence type="ECO:0000256" key="1">
    <source>
        <dbReference type="ARBA" id="ARBA00004651"/>
    </source>
</evidence>
<evidence type="ECO:0000256" key="3">
    <source>
        <dbReference type="ARBA" id="ARBA00022676"/>
    </source>
</evidence>
<evidence type="ECO:0000256" key="9">
    <source>
        <dbReference type="SAM" id="Phobius"/>
    </source>
</evidence>
<evidence type="ECO:0000256" key="8">
    <source>
        <dbReference type="SAM" id="MobiDB-lite"/>
    </source>
</evidence>
<dbReference type="PANTHER" id="PTHR33908:SF11">
    <property type="entry name" value="MEMBRANE PROTEIN"/>
    <property type="match status" value="1"/>
</dbReference>
<accession>A0A9W6VNP2</accession>
<comment type="caution">
    <text evidence="11">The sequence shown here is derived from an EMBL/GenBank/DDBJ whole genome shotgun (WGS) entry which is preliminary data.</text>
</comment>
<dbReference type="Pfam" id="PF02366">
    <property type="entry name" value="PMT"/>
    <property type="match status" value="1"/>
</dbReference>
<feature type="transmembrane region" description="Helical" evidence="9">
    <location>
        <begin position="173"/>
        <end position="199"/>
    </location>
</feature>
<evidence type="ECO:0000313" key="12">
    <source>
        <dbReference type="Proteomes" id="UP001165135"/>
    </source>
</evidence>
<keyword evidence="4" id="KW-0808">Transferase</keyword>
<dbReference type="GO" id="GO:0006493">
    <property type="term" value="P:protein O-linked glycosylation"/>
    <property type="evidence" value="ECO:0007669"/>
    <property type="project" value="InterPro"/>
</dbReference>
<dbReference type="GO" id="GO:0000030">
    <property type="term" value="F:mannosyltransferase activity"/>
    <property type="evidence" value="ECO:0007669"/>
    <property type="project" value="InterPro"/>
</dbReference>
<dbReference type="GO" id="GO:0009103">
    <property type="term" value="P:lipopolysaccharide biosynthetic process"/>
    <property type="evidence" value="ECO:0007669"/>
    <property type="project" value="UniProtKB-ARBA"/>
</dbReference>
<dbReference type="InterPro" id="IPR050297">
    <property type="entry name" value="LipidA_mod_glycosyltrf_83"/>
</dbReference>
<dbReference type="GO" id="GO:0016763">
    <property type="term" value="F:pentosyltransferase activity"/>
    <property type="evidence" value="ECO:0007669"/>
    <property type="project" value="TreeGrafter"/>
</dbReference>
<dbReference type="InterPro" id="IPR003342">
    <property type="entry name" value="ArnT-like_N"/>
</dbReference>
<keyword evidence="2" id="KW-1003">Cell membrane</keyword>
<gene>
    <name evidence="11" type="ORF">Airi01_022410</name>
</gene>
<evidence type="ECO:0000256" key="7">
    <source>
        <dbReference type="ARBA" id="ARBA00023136"/>
    </source>
</evidence>
<feature type="transmembrane region" description="Helical" evidence="9">
    <location>
        <begin position="416"/>
        <end position="434"/>
    </location>
</feature>
<feature type="transmembrane region" description="Helical" evidence="9">
    <location>
        <begin position="142"/>
        <end position="161"/>
    </location>
</feature>
<evidence type="ECO:0000256" key="6">
    <source>
        <dbReference type="ARBA" id="ARBA00022989"/>
    </source>
</evidence>
<evidence type="ECO:0000313" key="11">
    <source>
        <dbReference type="EMBL" id="GLY73974.1"/>
    </source>
</evidence>
<feature type="transmembrane region" description="Helical" evidence="9">
    <location>
        <begin position="390"/>
        <end position="409"/>
    </location>
</feature>
<dbReference type="AlphaFoldDB" id="A0A9W6VNP2"/>
<proteinExistence type="predicted"/>
<dbReference type="GO" id="GO:0005886">
    <property type="term" value="C:plasma membrane"/>
    <property type="evidence" value="ECO:0007669"/>
    <property type="project" value="UniProtKB-SubCell"/>
</dbReference>
<protein>
    <recommendedName>
        <fullName evidence="10">ArnT-like N-terminal domain-containing protein</fullName>
    </recommendedName>
</protein>
<keyword evidence="7 9" id="KW-0472">Membrane</keyword>
<organism evidence="11 12">
    <name type="scientific">Actinoallomurus iriomotensis</name>
    <dbReference type="NCBI Taxonomy" id="478107"/>
    <lineage>
        <taxon>Bacteria</taxon>
        <taxon>Bacillati</taxon>
        <taxon>Actinomycetota</taxon>
        <taxon>Actinomycetes</taxon>
        <taxon>Streptosporangiales</taxon>
        <taxon>Thermomonosporaceae</taxon>
        <taxon>Actinoallomurus</taxon>
    </lineage>
</organism>
<keyword evidence="6 9" id="KW-1133">Transmembrane helix</keyword>
<feature type="region of interest" description="Disordered" evidence="8">
    <location>
        <begin position="462"/>
        <end position="484"/>
    </location>
</feature>
<evidence type="ECO:0000256" key="5">
    <source>
        <dbReference type="ARBA" id="ARBA00022692"/>
    </source>
</evidence>
<evidence type="ECO:0000256" key="4">
    <source>
        <dbReference type="ARBA" id="ARBA00022679"/>
    </source>
</evidence>
<feature type="transmembrane region" description="Helical" evidence="9">
    <location>
        <begin position="89"/>
        <end position="111"/>
    </location>
</feature>
<dbReference type="PANTHER" id="PTHR33908">
    <property type="entry name" value="MANNOSYLTRANSFERASE YKCB-RELATED"/>
    <property type="match status" value="1"/>
</dbReference>
<name>A0A9W6VNP2_9ACTN</name>
<sequence>MSGPAEPSSVERRVVVGRVPADWWGSHRGFACVLAAAALLRVVALVAFPPLWFNDSFDYTRIGLHPFPHPLRPDGYGFFLWFLRPFRSFVLVVAVQHLMGLAMGVMVYALVRRRYGRARWVACLAAAPVLFDAYQVQLEQLVMSDVLFMFLSLSAVTVALWRRRPTWRAGIASGLLLALAGLTRTVGLPLVALLVVFLLVRRAGWRTVVAVAGAAALPVAAYALWFQSATGHFAITNVDGVFLWGRTAAFADCSKIKPPPDLAMMCPRRPVGEREASSSQIWEKGSPVASLDDAANVRGRRFALAAIEAQPWDYAVTVGDGLKLTFGWTRHDYPKHSVSRLYEFPVDTRTQPGYPLMQGKESTAVIAYAGPGPTGSIHGPYAGWLRTYQGWIFVRGPVLAFILLLGLTALRRRERLDAALAWSVAAGLLMVPLLTADFDYRYILPATPIACVAAALATRRTRPSEAGEGESSAGQRARVPAEPR</sequence>
<dbReference type="EMBL" id="BSTJ01000002">
    <property type="protein sequence ID" value="GLY73974.1"/>
    <property type="molecule type" value="Genomic_DNA"/>
</dbReference>
<feature type="transmembrane region" description="Helical" evidence="9">
    <location>
        <begin position="30"/>
        <end position="53"/>
    </location>
</feature>
<keyword evidence="3" id="KW-0328">Glycosyltransferase</keyword>
<feature type="domain" description="ArnT-like N-terminal" evidence="10">
    <location>
        <begin position="91"/>
        <end position="200"/>
    </location>
</feature>
<feature type="transmembrane region" description="Helical" evidence="9">
    <location>
        <begin position="205"/>
        <end position="225"/>
    </location>
</feature>
<evidence type="ECO:0000256" key="2">
    <source>
        <dbReference type="ARBA" id="ARBA00022475"/>
    </source>
</evidence>
<evidence type="ECO:0000259" key="10">
    <source>
        <dbReference type="Pfam" id="PF02366"/>
    </source>
</evidence>
<keyword evidence="5 9" id="KW-0812">Transmembrane</keyword>
<reference evidence="11" key="1">
    <citation type="submission" date="2023-03" db="EMBL/GenBank/DDBJ databases">
        <title>Actinoallomurus iriomotensis NBRC 103681.</title>
        <authorList>
            <person name="Ichikawa N."/>
            <person name="Sato H."/>
            <person name="Tonouchi N."/>
        </authorList>
    </citation>
    <scope>NUCLEOTIDE SEQUENCE</scope>
    <source>
        <strain evidence="11">NBRC 103681</strain>
    </source>
</reference>